<dbReference type="Proteomes" id="UP000466307">
    <property type="component" value="Unassembled WGS sequence"/>
</dbReference>
<dbReference type="Pfam" id="PF00890">
    <property type="entry name" value="FAD_binding_2"/>
    <property type="match status" value="1"/>
</dbReference>
<keyword evidence="2" id="KW-0285">Flavoprotein</keyword>
<dbReference type="SUPFAM" id="SSF51905">
    <property type="entry name" value="FAD/NAD(P)-binding domain"/>
    <property type="match status" value="1"/>
</dbReference>
<feature type="domain" description="FAD-dependent oxidoreductase 2 FAD-binding" evidence="5">
    <location>
        <begin position="24"/>
        <end position="455"/>
    </location>
</feature>
<dbReference type="GO" id="GO:0008202">
    <property type="term" value="P:steroid metabolic process"/>
    <property type="evidence" value="ECO:0007669"/>
    <property type="project" value="UniProtKB-ARBA"/>
</dbReference>
<dbReference type="PANTHER" id="PTHR43400">
    <property type="entry name" value="FUMARATE REDUCTASE"/>
    <property type="match status" value="1"/>
</dbReference>
<dbReference type="InterPro" id="IPR003953">
    <property type="entry name" value="FAD-dep_OxRdtase_2_FAD-bd"/>
</dbReference>
<proteinExistence type="predicted"/>
<dbReference type="InterPro" id="IPR050315">
    <property type="entry name" value="FAD-oxidoreductase_2"/>
</dbReference>
<dbReference type="PRINTS" id="PR00420">
    <property type="entry name" value="RNGMNOXGNASE"/>
</dbReference>
<dbReference type="Gene3D" id="3.90.700.10">
    <property type="entry name" value="Succinate dehydrogenase/fumarate reductase flavoprotein, catalytic domain"/>
    <property type="match status" value="1"/>
</dbReference>
<gene>
    <name evidence="6" type="ORF">GYA93_03135</name>
</gene>
<evidence type="ECO:0000259" key="5">
    <source>
        <dbReference type="Pfam" id="PF00890"/>
    </source>
</evidence>
<dbReference type="GO" id="GO:0033765">
    <property type="term" value="F:steroid dehydrogenase activity, acting on the CH-CH group of donors"/>
    <property type="evidence" value="ECO:0007669"/>
    <property type="project" value="UniProtKB-ARBA"/>
</dbReference>
<reference evidence="6 7" key="1">
    <citation type="submission" date="2020-01" db="EMBL/GenBank/DDBJ databases">
        <title>Investigation of new actinobacteria for the biodesulphurisation of diesel fuel.</title>
        <authorList>
            <person name="Athi Narayanan S.M."/>
        </authorList>
    </citation>
    <scope>NUCLEOTIDE SEQUENCE [LARGE SCALE GENOMIC DNA]</scope>
    <source>
        <strain evidence="6 7">213E</strain>
    </source>
</reference>
<keyword evidence="3" id="KW-0274">FAD</keyword>
<dbReference type="NCBIfam" id="NF005510">
    <property type="entry name" value="PRK07121.1-3"/>
    <property type="match status" value="1"/>
</dbReference>
<comment type="cofactor">
    <cofactor evidence="1">
        <name>FAD</name>
        <dbReference type="ChEBI" id="CHEBI:57692"/>
    </cofactor>
</comment>
<evidence type="ECO:0000256" key="1">
    <source>
        <dbReference type="ARBA" id="ARBA00001974"/>
    </source>
</evidence>
<dbReference type="InterPro" id="IPR027477">
    <property type="entry name" value="Succ_DH/fumarate_Rdtase_cat_sf"/>
</dbReference>
<organism evidence="6 7">
    <name type="scientific">Gordonia desulfuricans</name>
    <dbReference type="NCBI Taxonomy" id="89051"/>
    <lineage>
        <taxon>Bacteria</taxon>
        <taxon>Bacillati</taxon>
        <taxon>Actinomycetota</taxon>
        <taxon>Actinomycetes</taxon>
        <taxon>Mycobacteriales</taxon>
        <taxon>Gordoniaceae</taxon>
        <taxon>Gordonia</taxon>
    </lineage>
</organism>
<keyword evidence="4" id="KW-0560">Oxidoreductase</keyword>
<dbReference type="InterPro" id="IPR036188">
    <property type="entry name" value="FAD/NAD-bd_sf"/>
</dbReference>
<dbReference type="NCBIfam" id="NF005508">
    <property type="entry name" value="PRK07121.1-1"/>
    <property type="match status" value="1"/>
</dbReference>
<comment type="caution">
    <text evidence="6">The sequence shown here is derived from an EMBL/GenBank/DDBJ whole genome shotgun (WGS) entry which is preliminary data.</text>
</comment>
<name>A0A7K3LK28_9ACTN</name>
<evidence type="ECO:0000313" key="7">
    <source>
        <dbReference type="Proteomes" id="UP000466307"/>
    </source>
</evidence>
<protein>
    <submittedName>
        <fullName evidence="6">FAD-binding protein</fullName>
    </submittedName>
</protein>
<dbReference type="PANTHER" id="PTHR43400:SF10">
    <property type="entry name" value="3-OXOSTEROID 1-DEHYDROGENASE"/>
    <property type="match status" value="1"/>
</dbReference>
<sequence length="486" mass="50997">MAAGTEIPDTVALGDVTEFSDEVDVVVIGLGIAGGCAAVEAASHGARVVVLERAAQAGGTTALAGGHFYLGGGTAVQQATGHADSAEEMEKYITAVSAHPDPEKIHAYCVDSVDHFDWLEALGFTFERSYYPEKDVVQPETQGLMYTGNEKVWPFNTMAVPAPRGHKVPVPGDTGGAAMIVDLLVKRLAELGVEVRYETGARNLVVGTDGSVAGVAWRALDGTEGVIGAKGTVIAAGGFVMNSEMVAEHVPWLAEKPYVLGNTYDDGLGLRLGVSVGAVLEHMDQAFCTAPLYPPAILLTGIAVNKDGERFVAEDSYHSRTSAFALEQPESRAYLIVDEAHLKRPRMPLVPLLDGFETIAEMEESLGIPAGRLQATLDRYNANAARGEDPDFHKAPEFLAAQDNGPWAVFDMSLGKAMYAGFTMGGMSTSVDGEVLDATGTPIGGVYAAGACAANIAQDSKGYASGTQLGEGSYFGRRAGRHAAAR</sequence>
<evidence type="ECO:0000313" key="6">
    <source>
        <dbReference type="EMBL" id="NDK88580.1"/>
    </source>
</evidence>
<dbReference type="RefSeq" id="WP_059035775.1">
    <property type="nucleotide sequence ID" value="NZ_JAADZU010000006.1"/>
</dbReference>
<evidence type="ECO:0000256" key="2">
    <source>
        <dbReference type="ARBA" id="ARBA00022630"/>
    </source>
</evidence>
<evidence type="ECO:0000256" key="4">
    <source>
        <dbReference type="ARBA" id="ARBA00023002"/>
    </source>
</evidence>
<accession>A0A7K3LK28</accession>
<evidence type="ECO:0000256" key="3">
    <source>
        <dbReference type="ARBA" id="ARBA00022827"/>
    </source>
</evidence>
<dbReference type="Gene3D" id="3.50.50.60">
    <property type="entry name" value="FAD/NAD(P)-binding domain"/>
    <property type="match status" value="1"/>
</dbReference>
<keyword evidence="7" id="KW-1185">Reference proteome</keyword>
<dbReference type="SUPFAM" id="SSF56425">
    <property type="entry name" value="Succinate dehydrogenase/fumarate reductase flavoprotein, catalytic domain"/>
    <property type="match status" value="1"/>
</dbReference>
<dbReference type="EMBL" id="JAADZU010000006">
    <property type="protein sequence ID" value="NDK88580.1"/>
    <property type="molecule type" value="Genomic_DNA"/>
</dbReference>
<dbReference type="AlphaFoldDB" id="A0A7K3LK28"/>